<accession>A0A9D4N5N0</accession>
<proteinExistence type="predicted"/>
<reference evidence="1" key="1">
    <citation type="journal article" date="2019" name="bioRxiv">
        <title>The Genome of the Zebra Mussel, Dreissena polymorpha: A Resource for Invasive Species Research.</title>
        <authorList>
            <person name="McCartney M.A."/>
            <person name="Auch B."/>
            <person name="Kono T."/>
            <person name="Mallez S."/>
            <person name="Zhang Y."/>
            <person name="Obille A."/>
            <person name="Becker A."/>
            <person name="Abrahante J.E."/>
            <person name="Garbe J."/>
            <person name="Badalamenti J.P."/>
            <person name="Herman A."/>
            <person name="Mangelson H."/>
            <person name="Liachko I."/>
            <person name="Sullivan S."/>
            <person name="Sone E.D."/>
            <person name="Koren S."/>
            <person name="Silverstein K.A.T."/>
            <person name="Beckman K.B."/>
            <person name="Gohl D.M."/>
        </authorList>
    </citation>
    <scope>NUCLEOTIDE SEQUENCE</scope>
    <source>
        <strain evidence="1">Duluth1</strain>
        <tissue evidence="1">Whole animal</tissue>
    </source>
</reference>
<comment type="caution">
    <text evidence="1">The sequence shown here is derived from an EMBL/GenBank/DDBJ whole genome shotgun (WGS) entry which is preliminary data.</text>
</comment>
<sequence>MTLYVHALSTVFQNLARFVKACVACSCFVQVVDMEVAEDTDRDSAPEQTKYVLPRILTQALIALASVHKVDVKDASSIAMATLLPAHHPCIGNIWQSH</sequence>
<evidence type="ECO:0000313" key="1">
    <source>
        <dbReference type="EMBL" id="KAH3887187.1"/>
    </source>
</evidence>
<gene>
    <name evidence="1" type="ORF">DPMN_011203</name>
</gene>
<keyword evidence="2" id="KW-1185">Reference proteome</keyword>
<reference evidence="1" key="2">
    <citation type="submission" date="2020-11" db="EMBL/GenBank/DDBJ databases">
        <authorList>
            <person name="McCartney M.A."/>
            <person name="Auch B."/>
            <person name="Kono T."/>
            <person name="Mallez S."/>
            <person name="Becker A."/>
            <person name="Gohl D.M."/>
            <person name="Silverstein K.A.T."/>
            <person name="Koren S."/>
            <person name="Bechman K.B."/>
            <person name="Herman A."/>
            <person name="Abrahante J.E."/>
            <person name="Garbe J."/>
        </authorList>
    </citation>
    <scope>NUCLEOTIDE SEQUENCE</scope>
    <source>
        <strain evidence="1">Duluth1</strain>
        <tissue evidence="1">Whole animal</tissue>
    </source>
</reference>
<dbReference type="EMBL" id="JAIWYP010000001">
    <property type="protein sequence ID" value="KAH3887187.1"/>
    <property type="molecule type" value="Genomic_DNA"/>
</dbReference>
<organism evidence="1 2">
    <name type="scientific">Dreissena polymorpha</name>
    <name type="common">Zebra mussel</name>
    <name type="synonym">Mytilus polymorpha</name>
    <dbReference type="NCBI Taxonomy" id="45954"/>
    <lineage>
        <taxon>Eukaryota</taxon>
        <taxon>Metazoa</taxon>
        <taxon>Spiralia</taxon>
        <taxon>Lophotrochozoa</taxon>
        <taxon>Mollusca</taxon>
        <taxon>Bivalvia</taxon>
        <taxon>Autobranchia</taxon>
        <taxon>Heteroconchia</taxon>
        <taxon>Euheterodonta</taxon>
        <taxon>Imparidentia</taxon>
        <taxon>Neoheterodontei</taxon>
        <taxon>Myida</taxon>
        <taxon>Dreissenoidea</taxon>
        <taxon>Dreissenidae</taxon>
        <taxon>Dreissena</taxon>
    </lineage>
</organism>
<evidence type="ECO:0000313" key="2">
    <source>
        <dbReference type="Proteomes" id="UP000828390"/>
    </source>
</evidence>
<dbReference type="Proteomes" id="UP000828390">
    <property type="component" value="Unassembled WGS sequence"/>
</dbReference>
<protein>
    <submittedName>
        <fullName evidence="1">Uncharacterized protein</fullName>
    </submittedName>
</protein>
<dbReference type="AlphaFoldDB" id="A0A9D4N5N0"/>
<name>A0A9D4N5N0_DREPO</name>